<protein>
    <submittedName>
        <fullName evidence="1">Uncharacterized protein</fullName>
    </submittedName>
</protein>
<dbReference type="AlphaFoldDB" id="A0A2K1E2X2"/>
<reference evidence="1 2" key="1">
    <citation type="submission" date="2018-01" db="EMBL/GenBank/DDBJ databases">
        <title>The draft genome of Hanstruepera neustonica JCM19743.</title>
        <authorList>
            <person name="He R.-H."/>
            <person name="Du Z.-J."/>
        </authorList>
    </citation>
    <scope>NUCLEOTIDE SEQUENCE [LARGE SCALE GENOMIC DNA]</scope>
    <source>
        <strain evidence="1 2">JCM19743</strain>
    </source>
</reference>
<keyword evidence="2" id="KW-1185">Reference proteome</keyword>
<proteinExistence type="predicted"/>
<name>A0A2K1E2X2_9FLAO</name>
<organism evidence="1 2">
    <name type="scientific">Hanstruepera neustonica</name>
    <dbReference type="NCBI Taxonomy" id="1445657"/>
    <lineage>
        <taxon>Bacteria</taxon>
        <taxon>Pseudomonadati</taxon>
        <taxon>Bacteroidota</taxon>
        <taxon>Flavobacteriia</taxon>
        <taxon>Flavobacteriales</taxon>
        <taxon>Flavobacteriaceae</taxon>
        <taxon>Hanstruepera</taxon>
    </lineage>
</organism>
<gene>
    <name evidence="1" type="ORF">C1T31_00340</name>
</gene>
<dbReference type="EMBL" id="POWF01000001">
    <property type="protein sequence ID" value="PNQ74629.1"/>
    <property type="molecule type" value="Genomic_DNA"/>
</dbReference>
<dbReference type="RefSeq" id="WP_103050482.1">
    <property type="nucleotide sequence ID" value="NZ_POWF01000001.1"/>
</dbReference>
<evidence type="ECO:0000313" key="2">
    <source>
        <dbReference type="Proteomes" id="UP000236641"/>
    </source>
</evidence>
<dbReference type="OrthoDB" id="1443931at2"/>
<dbReference type="Proteomes" id="UP000236641">
    <property type="component" value="Unassembled WGS sequence"/>
</dbReference>
<evidence type="ECO:0000313" key="1">
    <source>
        <dbReference type="EMBL" id="PNQ74629.1"/>
    </source>
</evidence>
<comment type="caution">
    <text evidence="1">The sequence shown here is derived from an EMBL/GenBank/DDBJ whole genome shotgun (WGS) entry which is preliminary data.</text>
</comment>
<accession>A0A2K1E2X2</accession>
<sequence>MKIISVFLIICLFACQDSVEQTSAKDESKSYELITKQDVDNIRFIEFLPDAKVLKEIGGWEKYNELERIVKDVKNANFSFFRDNNEIVSTLMQELKTTIPESINSPQVFSRVIALETKVFKLESTVNLSNVEKKQMLEVLQEFLTAFSHLNLQMNKKLEKESQNIQRPN</sequence>